<evidence type="ECO:0000256" key="2">
    <source>
        <dbReference type="ARBA" id="ARBA00022741"/>
    </source>
</evidence>
<reference evidence="6" key="1">
    <citation type="journal article" date="2023" name="Science">
        <title>Elucidation of the pathway for biosynthesis of saponin adjuvants from the soapbark tree.</title>
        <authorList>
            <person name="Reed J."/>
            <person name="Orme A."/>
            <person name="El-Demerdash A."/>
            <person name="Owen C."/>
            <person name="Martin L.B.B."/>
            <person name="Misra R.C."/>
            <person name="Kikuchi S."/>
            <person name="Rejzek M."/>
            <person name="Martin A.C."/>
            <person name="Harkess A."/>
            <person name="Leebens-Mack J."/>
            <person name="Louveau T."/>
            <person name="Stephenson M.J."/>
            <person name="Osbourn A."/>
        </authorList>
    </citation>
    <scope>NUCLEOTIDE SEQUENCE</scope>
    <source>
        <strain evidence="6">S10</strain>
    </source>
</reference>
<dbReference type="GO" id="GO:0004674">
    <property type="term" value="F:protein serine/threonine kinase activity"/>
    <property type="evidence" value="ECO:0007669"/>
    <property type="project" value="UniProtKB-KW"/>
</dbReference>
<dbReference type="Pfam" id="PF00069">
    <property type="entry name" value="Pkinase"/>
    <property type="match status" value="1"/>
</dbReference>
<gene>
    <name evidence="6" type="ORF">O6P43_002161</name>
</gene>
<evidence type="ECO:0000256" key="4">
    <source>
        <dbReference type="PROSITE-ProRule" id="PRU10141"/>
    </source>
</evidence>
<keyword evidence="1 6" id="KW-0723">Serine/threonine-protein kinase</keyword>
<dbReference type="PANTHER" id="PTHR47989">
    <property type="entry name" value="OS01G0750732 PROTEIN"/>
    <property type="match status" value="1"/>
</dbReference>
<dbReference type="GO" id="GO:0005524">
    <property type="term" value="F:ATP binding"/>
    <property type="evidence" value="ECO:0007669"/>
    <property type="project" value="UniProtKB-UniRule"/>
</dbReference>
<dbReference type="Proteomes" id="UP001163823">
    <property type="component" value="Chromosome 2"/>
</dbReference>
<name>A0AAD7VK47_QUISA</name>
<proteinExistence type="predicted"/>
<evidence type="ECO:0000313" key="7">
    <source>
        <dbReference type="Proteomes" id="UP001163823"/>
    </source>
</evidence>
<evidence type="ECO:0000313" key="6">
    <source>
        <dbReference type="EMBL" id="KAJ7978668.1"/>
    </source>
</evidence>
<dbReference type="PROSITE" id="PS50011">
    <property type="entry name" value="PROTEIN_KINASE_DOM"/>
    <property type="match status" value="1"/>
</dbReference>
<feature type="domain" description="Protein kinase" evidence="5">
    <location>
        <begin position="124"/>
        <end position="323"/>
    </location>
</feature>
<organism evidence="6 7">
    <name type="scientific">Quillaja saponaria</name>
    <name type="common">Soap bark tree</name>
    <dbReference type="NCBI Taxonomy" id="32244"/>
    <lineage>
        <taxon>Eukaryota</taxon>
        <taxon>Viridiplantae</taxon>
        <taxon>Streptophyta</taxon>
        <taxon>Embryophyta</taxon>
        <taxon>Tracheophyta</taxon>
        <taxon>Spermatophyta</taxon>
        <taxon>Magnoliopsida</taxon>
        <taxon>eudicotyledons</taxon>
        <taxon>Gunneridae</taxon>
        <taxon>Pentapetalae</taxon>
        <taxon>rosids</taxon>
        <taxon>fabids</taxon>
        <taxon>Fabales</taxon>
        <taxon>Quillajaceae</taxon>
        <taxon>Quillaja</taxon>
    </lineage>
</organism>
<protein>
    <submittedName>
        <fullName evidence="6">Serine/threonine protein kinase</fullName>
    </submittedName>
</protein>
<keyword evidence="2 4" id="KW-0547">Nucleotide-binding</keyword>
<evidence type="ECO:0000259" key="5">
    <source>
        <dbReference type="PROSITE" id="PS50011"/>
    </source>
</evidence>
<dbReference type="AlphaFoldDB" id="A0AAD7VK47"/>
<dbReference type="InterPro" id="IPR017441">
    <property type="entry name" value="Protein_kinase_ATP_BS"/>
</dbReference>
<dbReference type="PROSITE" id="PS00107">
    <property type="entry name" value="PROTEIN_KINASE_ATP"/>
    <property type="match status" value="1"/>
</dbReference>
<keyword evidence="3 4" id="KW-0067">ATP-binding</keyword>
<dbReference type="SUPFAM" id="SSF56112">
    <property type="entry name" value="Protein kinase-like (PK-like)"/>
    <property type="match status" value="1"/>
</dbReference>
<dbReference type="Gene3D" id="1.10.510.10">
    <property type="entry name" value="Transferase(Phosphotransferase) domain 1"/>
    <property type="match status" value="1"/>
</dbReference>
<keyword evidence="6" id="KW-0418">Kinase</keyword>
<keyword evidence="7" id="KW-1185">Reference proteome</keyword>
<accession>A0AAD7VK47</accession>
<feature type="binding site" evidence="4">
    <location>
        <position position="151"/>
    </location>
    <ligand>
        <name>ATP</name>
        <dbReference type="ChEBI" id="CHEBI:30616"/>
    </ligand>
</feature>
<dbReference type="InterPro" id="IPR000719">
    <property type="entry name" value="Prot_kinase_dom"/>
</dbReference>
<dbReference type="Gene3D" id="3.30.200.20">
    <property type="entry name" value="Phosphorylase Kinase, domain 1"/>
    <property type="match status" value="1"/>
</dbReference>
<dbReference type="InterPro" id="IPR011009">
    <property type="entry name" value="Kinase-like_dom_sf"/>
</dbReference>
<dbReference type="EMBL" id="JARAOO010000002">
    <property type="protein sequence ID" value="KAJ7978668.1"/>
    <property type="molecule type" value="Genomic_DNA"/>
</dbReference>
<sequence length="323" mass="36430">MQIFCQNRHQNSVISTLLKGLPPTCTLLVMDTGGRILFQSHGTSQKGSILKSSVASPSKYTFLKHSTIFHQLKKLWEKPSSSTSSSLRVVQVLDFMEQKLALQEMPGSTRQFTAEEIEHATTNFNPAMLIGEGGNSNVYRANFDTGPTAVKVFKILHRSAEDLLREVDILSGTKHESIVQIIGYCNDKEIQAIVYNLFQGNLKKNLKQLRWRQRMDVAIGVAKALNFLHQSCNPPIIHRDLSDFDSALVLHQPQEALDTKPFRVVGTFEYLAPEYMMYGKVDEKIDVYSYGIVLLELITGKDAIQMNEADHKSLVVWVINFVL</sequence>
<keyword evidence="6" id="KW-0808">Transferase</keyword>
<evidence type="ECO:0000256" key="3">
    <source>
        <dbReference type="ARBA" id="ARBA00022840"/>
    </source>
</evidence>
<evidence type="ECO:0000256" key="1">
    <source>
        <dbReference type="ARBA" id="ARBA00022527"/>
    </source>
</evidence>
<dbReference type="PANTHER" id="PTHR47989:SF61">
    <property type="entry name" value="PROTEIN KINASE DOMAIN-CONTAINING PROTEIN"/>
    <property type="match status" value="1"/>
</dbReference>
<dbReference type="KEGG" id="qsa:O6P43_002161"/>
<comment type="caution">
    <text evidence="6">The sequence shown here is derived from an EMBL/GenBank/DDBJ whole genome shotgun (WGS) entry which is preliminary data.</text>
</comment>